<dbReference type="Proteomes" id="UP000292702">
    <property type="component" value="Unassembled WGS sequence"/>
</dbReference>
<feature type="compositionally biased region" description="Polar residues" evidence="1">
    <location>
        <begin position="353"/>
        <end position="373"/>
    </location>
</feature>
<evidence type="ECO:0000256" key="1">
    <source>
        <dbReference type="SAM" id="MobiDB-lite"/>
    </source>
</evidence>
<comment type="caution">
    <text evidence="2">The sequence shown here is derived from an EMBL/GenBank/DDBJ whole genome shotgun (WGS) entry which is preliminary data.</text>
</comment>
<evidence type="ECO:0000313" key="3">
    <source>
        <dbReference type="Proteomes" id="UP000292702"/>
    </source>
</evidence>
<feature type="compositionally biased region" description="Low complexity" evidence="1">
    <location>
        <begin position="7"/>
        <end position="19"/>
    </location>
</feature>
<protein>
    <submittedName>
        <fullName evidence="2">Uncharacterized protein</fullName>
    </submittedName>
</protein>
<feature type="compositionally biased region" description="Low complexity" evidence="1">
    <location>
        <begin position="374"/>
        <end position="386"/>
    </location>
</feature>
<dbReference type="AlphaFoldDB" id="A0A4R0RBG9"/>
<accession>A0A4R0RBG9</accession>
<reference evidence="2 3" key="1">
    <citation type="submission" date="2018-11" db="EMBL/GenBank/DDBJ databases">
        <title>Genome assembly of Steccherinum ochraceum LE-BIN_3174, the white-rot fungus of the Steccherinaceae family (The Residual Polyporoid clade, Polyporales, Basidiomycota).</title>
        <authorList>
            <person name="Fedorova T.V."/>
            <person name="Glazunova O.A."/>
            <person name="Landesman E.O."/>
            <person name="Moiseenko K.V."/>
            <person name="Psurtseva N.V."/>
            <person name="Savinova O.S."/>
            <person name="Shakhova N.V."/>
            <person name="Tyazhelova T.V."/>
            <person name="Vasina D.V."/>
        </authorList>
    </citation>
    <scope>NUCLEOTIDE SEQUENCE [LARGE SCALE GENOMIC DNA]</scope>
    <source>
        <strain evidence="2 3">LE-BIN_3174</strain>
    </source>
</reference>
<feature type="compositionally biased region" description="Basic and acidic residues" evidence="1">
    <location>
        <begin position="334"/>
        <end position="343"/>
    </location>
</feature>
<sequence>MHRPTPSSSTPASSSSSSHKSSRLYVTTPIPPTPPQFSPASLPRSSRHSREDLLRALHALGPLGDPLPPHLPSPPASRHSSPSTAGSKRKLEQDSKPSQNKKPRTASLSNPTRRNAPPSAPHPDSSSHSRPPASNMRSDPSEDGELREELTVLQSNLPVRRPRRGRPLSQRYHDDLHDKYHAFGRMLKYSGDTRLWSTYSPRDAGYRPLLNPPHPESPYHKYGNLLARLELVDALVCFAYSLWNKDYGRRVCHRPSWSTIESFLSYSKQKWEMVQESADEREKAFIGLIYMIEAFIHGRKFTYMCKSIDNENHKLWYSLKADWKADLEGQLAKEVAKAERDSKPSPGMLPSPESITGTSSANSTPVNRSDGTPSNSGSSRSNSNALSLQEQIKMTQRPESMPPLHYTIPVNGPFVATRKSQSGGLSAAHWAMDFSQKFLTLPIVARNFPKTFSRMVYSTYSATDEHEPDIEDEEGELSGRASSSPVKASAGSPLWALGPVDGRIQLSPPPAAEA</sequence>
<feature type="compositionally biased region" description="Low complexity" evidence="1">
    <location>
        <begin position="122"/>
        <end position="134"/>
    </location>
</feature>
<feature type="region of interest" description="Disordered" evidence="1">
    <location>
        <begin position="334"/>
        <end position="386"/>
    </location>
</feature>
<feature type="compositionally biased region" description="Acidic residues" evidence="1">
    <location>
        <begin position="466"/>
        <end position="476"/>
    </location>
</feature>
<feature type="compositionally biased region" description="Pro residues" evidence="1">
    <location>
        <begin position="65"/>
        <end position="75"/>
    </location>
</feature>
<gene>
    <name evidence="2" type="ORF">EIP91_008145</name>
</gene>
<proteinExistence type="predicted"/>
<dbReference type="STRING" id="92696.A0A4R0RBG9"/>
<name>A0A4R0RBG9_9APHY</name>
<keyword evidence="3" id="KW-1185">Reference proteome</keyword>
<feature type="region of interest" description="Disordered" evidence="1">
    <location>
        <begin position="462"/>
        <end position="514"/>
    </location>
</feature>
<evidence type="ECO:0000313" key="2">
    <source>
        <dbReference type="EMBL" id="TCD61639.1"/>
    </source>
</evidence>
<feature type="region of interest" description="Disordered" evidence="1">
    <location>
        <begin position="1"/>
        <end position="147"/>
    </location>
</feature>
<dbReference type="OrthoDB" id="3238644at2759"/>
<organism evidence="2 3">
    <name type="scientific">Steccherinum ochraceum</name>
    <dbReference type="NCBI Taxonomy" id="92696"/>
    <lineage>
        <taxon>Eukaryota</taxon>
        <taxon>Fungi</taxon>
        <taxon>Dikarya</taxon>
        <taxon>Basidiomycota</taxon>
        <taxon>Agaricomycotina</taxon>
        <taxon>Agaricomycetes</taxon>
        <taxon>Polyporales</taxon>
        <taxon>Steccherinaceae</taxon>
        <taxon>Steccherinum</taxon>
    </lineage>
</organism>
<dbReference type="EMBL" id="RWJN01000444">
    <property type="protein sequence ID" value="TCD61639.1"/>
    <property type="molecule type" value="Genomic_DNA"/>
</dbReference>